<organism evidence="2 3">
    <name type="scientific">Vespula squamosa</name>
    <name type="common">Southern yellow jacket</name>
    <name type="synonym">Wasp</name>
    <dbReference type="NCBI Taxonomy" id="30214"/>
    <lineage>
        <taxon>Eukaryota</taxon>
        <taxon>Metazoa</taxon>
        <taxon>Ecdysozoa</taxon>
        <taxon>Arthropoda</taxon>
        <taxon>Hexapoda</taxon>
        <taxon>Insecta</taxon>
        <taxon>Pterygota</taxon>
        <taxon>Neoptera</taxon>
        <taxon>Endopterygota</taxon>
        <taxon>Hymenoptera</taxon>
        <taxon>Apocrita</taxon>
        <taxon>Aculeata</taxon>
        <taxon>Vespoidea</taxon>
        <taxon>Vespidae</taxon>
        <taxon>Vespinae</taxon>
        <taxon>Vespula</taxon>
    </lineage>
</organism>
<sequence length="110" mass="12791">MRQCFFPWRLDVAAPVFRHQPFYGTTLDASTLDHAPYRSATLTRINEIFHSDEKKGGEVKKRKIRWGSDRFLILANDWREARSDCVESVKPSQEEDDVAHDDDNVAVARR</sequence>
<gene>
    <name evidence="2" type="ORF">V1478_014548</name>
</gene>
<proteinExistence type="predicted"/>
<dbReference type="Proteomes" id="UP001607302">
    <property type="component" value="Unassembled WGS sequence"/>
</dbReference>
<reference evidence="2 3" key="1">
    <citation type="journal article" date="2024" name="Ann. Entomol. Soc. Am.">
        <title>Genomic analyses of the southern and eastern yellowjacket wasps (Hymenoptera: Vespidae) reveal evolutionary signatures of social life.</title>
        <authorList>
            <person name="Catto M.A."/>
            <person name="Caine P.B."/>
            <person name="Orr S.E."/>
            <person name="Hunt B.G."/>
            <person name="Goodisman M.A.D."/>
        </authorList>
    </citation>
    <scope>NUCLEOTIDE SEQUENCE [LARGE SCALE GENOMIC DNA]</scope>
    <source>
        <strain evidence="2">233</strain>
        <tissue evidence="2">Head and thorax</tissue>
    </source>
</reference>
<evidence type="ECO:0000256" key="1">
    <source>
        <dbReference type="SAM" id="MobiDB-lite"/>
    </source>
</evidence>
<dbReference type="EMBL" id="JAUDFV010000154">
    <property type="protein sequence ID" value="KAL2716872.1"/>
    <property type="molecule type" value="Genomic_DNA"/>
</dbReference>
<feature type="region of interest" description="Disordered" evidence="1">
    <location>
        <begin position="86"/>
        <end position="110"/>
    </location>
</feature>
<protein>
    <submittedName>
        <fullName evidence="2">Uncharacterized protein</fullName>
    </submittedName>
</protein>
<accession>A0ABD2A989</accession>
<dbReference type="AlphaFoldDB" id="A0ABD2A989"/>
<name>A0ABD2A989_VESSQ</name>
<evidence type="ECO:0000313" key="3">
    <source>
        <dbReference type="Proteomes" id="UP001607302"/>
    </source>
</evidence>
<keyword evidence="3" id="KW-1185">Reference proteome</keyword>
<evidence type="ECO:0000313" key="2">
    <source>
        <dbReference type="EMBL" id="KAL2716872.1"/>
    </source>
</evidence>
<comment type="caution">
    <text evidence="2">The sequence shown here is derived from an EMBL/GenBank/DDBJ whole genome shotgun (WGS) entry which is preliminary data.</text>
</comment>